<reference evidence="3" key="1">
    <citation type="submission" date="2023-03" db="EMBL/GenBank/DDBJ databases">
        <title>Massive genome expansion in bonnet fungi (Mycena s.s.) driven by repeated elements and novel gene families across ecological guilds.</title>
        <authorList>
            <consortium name="Lawrence Berkeley National Laboratory"/>
            <person name="Harder C.B."/>
            <person name="Miyauchi S."/>
            <person name="Viragh M."/>
            <person name="Kuo A."/>
            <person name="Thoen E."/>
            <person name="Andreopoulos B."/>
            <person name="Lu D."/>
            <person name="Skrede I."/>
            <person name="Drula E."/>
            <person name="Henrissat B."/>
            <person name="Morin E."/>
            <person name="Kohler A."/>
            <person name="Barry K."/>
            <person name="LaButti K."/>
            <person name="Morin E."/>
            <person name="Salamov A."/>
            <person name="Lipzen A."/>
            <person name="Mereny Z."/>
            <person name="Hegedus B."/>
            <person name="Baldrian P."/>
            <person name="Stursova M."/>
            <person name="Weitz H."/>
            <person name="Taylor A."/>
            <person name="Grigoriev I.V."/>
            <person name="Nagy L.G."/>
            <person name="Martin F."/>
            <person name="Kauserud H."/>
        </authorList>
    </citation>
    <scope>NUCLEOTIDE SEQUENCE</scope>
    <source>
        <strain evidence="3">CBHHK188m</strain>
    </source>
</reference>
<proteinExistence type="predicted"/>
<organism evidence="3 4">
    <name type="scientific">Mycena maculata</name>
    <dbReference type="NCBI Taxonomy" id="230809"/>
    <lineage>
        <taxon>Eukaryota</taxon>
        <taxon>Fungi</taxon>
        <taxon>Dikarya</taxon>
        <taxon>Basidiomycota</taxon>
        <taxon>Agaricomycotina</taxon>
        <taxon>Agaricomycetes</taxon>
        <taxon>Agaricomycetidae</taxon>
        <taxon>Agaricales</taxon>
        <taxon>Marasmiineae</taxon>
        <taxon>Mycenaceae</taxon>
        <taxon>Mycena</taxon>
    </lineage>
</organism>
<evidence type="ECO:0000313" key="3">
    <source>
        <dbReference type="EMBL" id="KAJ7722667.1"/>
    </source>
</evidence>
<dbReference type="AlphaFoldDB" id="A0AAD7MLV3"/>
<dbReference type="InterPro" id="IPR024983">
    <property type="entry name" value="CHAT_dom"/>
</dbReference>
<sequence length="1034" mass="116835">MSTQTMSSLDSRRDGGVADQPVDDLVLREKAQTGYDLLRRYRDTGEMNDLNTAVQKLQEVVDLTPGDHPDRALWLQISATSLGSRYQRLGDLKDLEATVQRFQEAVHLTPPDHPDRANRLKNLSVSLRDQYQRFGDLQDLKAALQRDQEAVDLTAVDHPDRAGRLQNLGTSFMDQYQRLGDLMDLEAAVQKFQEVVDMTPGDHPDRAGQLQSLAFSLGNRYQRLGELRDLEAAVQRFQEAVDSTPADHPDRASRLQNLAVSLKDRYRRLGKLKDLEVALEKDQEAVDITPVEHPERARWLQSLATSFSIRYHWLGKLTDLEAALQNGQEAVKLTPVDHPDRARQLKCLAGFFKDRYQRLGELKDLEAALQKDQEAVGLTPVNHPERAVRMDSLAASFGTRYRRLGELKDLEAAIQRFEEAVDLTPGGHPDMVGCLQNLAISFRERHERLGELKDLEAAVQRDQEAMDLTPEDHPDKASQLQSLAESCSGWYKRFQEKKYLKLVHHYYQVSFNTLAPSDPEPSWEAALRWALFSKKFQPAYCSTAYLAAFNLLPQLLWIGHSIPVRQDAIHRLDIGKTASAATRISLTLSDPVSAVQFFEQGLATTFQQMLQLRPDLDMLSAEYAEKLEKLSYELYSGTSDNPSRVARERQELLQDIRKQPGLEHFLLPQPYRVLCYASQGGPVLILNSHEDGCDGIIILNPNLDPVHVPLPNVTVDLLKFWQRTLKELLRHCNVRTRGESVSTRLFGHREGFRSRTTEEHFTDLLTWLWNNVVEPVYQALALHGIHNGRLWWLPSGLFTGLPLHACPPTDEFVHSYTAILGSLLEARAKKTVTTQHRVGVVGVTHTSIWRANYLKGVEEEVQKISAVIKDPNLRCLEGEQATPTAVLNLLQDCSWVHLACHGTQDPMEPTKSHLLLYEGVLELETILRMPLLNAEFVFLAACQTAMGDADLVNESFHLTGGFIAAGFRGAIGTLWSMDDQDGPLVAETFYSYLFRDGRQPQASDAAEALQFAMNKLKAQKVPYQRWIPFIHMGV</sequence>
<evidence type="ECO:0000259" key="2">
    <source>
        <dbReference type="Pfam" id="PF12770"/>
    </source>
</evidence>
<gene>
    <name evidence="3" type="ORF">DFH07DRAFT_286816</name>
</gene>
<keyword evidence="4" id="KW-1185">Reference proteome</keyword>
<dbReference type="Gene3D" id="1.25.40.10">
    <property type="entry name" value="Tetratricopeptide repeat domain"/>
    <property type="match status" value="2"/>
</dbReference>
<dbReference type="PANTHER" id="PTHR19959:SF119">
    <property type="entry name" value="FUNGAL LIPASE-LIKE DOMAIN-CONTAINING PROTEIN"/>
    <property type="match status" value="1"/>
</dbReference>
<accession>A0AAD7MLV3</accession>
<dbReference type="EMBL" id="JARJLG010000255">
    <property type="protein sequence ID" value="KAJ7722667.1"/>
    <property type="molecule type" value="Genomic_DNA"/>
</dbReference>
<comment type="caution">
    <text evidence="3">The sequence shown here is derived from an EMBL/GenBank/DDBJ whole genome shotgun (WGS) entry which is preliminary data.</text>
</comment>
<dbReference type="Pfam" id="PF12770">
    <property type="entry name" value="CHAT"/>
    <property type="match status" value="1"/>
</dbReference>
<dbReference type="Proteomes" id="UP001215280">
    <property type="component" value="Unassembled WGS sequence"/>
</dbReference>
<dbReference type="Gene3D" id="1.20.120.660">
    <property type="entry name" value="IL-4 antagonist (De novo design) like domain"/>
    <property type="match status" value="1"/>
</dbReference>
<feature type="region of interest" description="Disordered" evidence="1">
    <location>
        <begin position="1"/>
        <end position="24"/>
    </location>
</feature>
<dbReference type="PANTHER" id="PTHR19959">
    <property type="entry name" value="KINESIN LIGHT CHAIN"/>
    <property type="match status" value="1"/>
</dbReference>
<evidence type="ECO:0000256" key="1">
    <source>
        <dbReference type="SAM" id="MobiDB-lite"/>
    </source>
</evidence>
<dbReference type="SUPFAM" id="SSF48452">
    <property type="entry name" value="TPR-like"/>
    <property type="match status" value="2"/>
</dbReference>
<dbReference type="InterPro" id="IPR011990">
    <property type="entry name" value="TPR-like_helical_dom_sf"/>
</dbReference>
<feature type="domain" description="CHAT" evidence="2">
    <location>
        <begin position="763"/>
        <end position="1033"/>
    </location>
</feature>
<protein>
    <submittedName>
        <fullName evidence="3">CHAT domain-containing protein</fullName>
    </submittedName>
</protein>
<name>A0AAD7MLV3_9AGAR</name>
<evidence type="ECO:0000313" key="4">
    <source>
        <dbReference type="Proteomes" id="UP001215280"/>
    </source>
</evidence>